<feature type="compositionally biased region" description="Basic and acidic residues" evidence="8">
    <location>
        <begin position="365"/>
        <end position="382"/>
    </location>
</feature>
<accession>A0A0N5C413</accession>
<evidence type="ECO:0000259" key="10">
    <source>
        <dbReference type="PROSITE" id="PS51034"/>
    </source>
</evidence>
<feature type="compositionally biased region" description="Low complexity" evidence="8">
    <location>
        <begin position="447"/>
        <end position="463"/>
    </location>
</feature>
<feature type="region of interest" description="Disordered" evidence="8">
    <location>
        <begin position="447"/>
        <end position="466"/>
    </location>
</feature>
<comment type="subcellular location">
    <subcellularLocation>
        <location evidence="1">Cell membrane</location>
        <topology evidence="1">Single-pass type I membrane protein</topology>
    </subcellularLocation>
</comment>
<feature type="transmembrane region" description="Helical" evidence="9">
    <location>
        <begin position="657"/>
        <end position="680"/>
    </location>
</feature>
<proteinExistence type="predicted"/>
<keyword evidence="5" id="KW-0732">Signal</keyword>
<dbReference type="PROSITE" id="PS51034">
    <property type="entry name" value="ZP_2"/>
    <property type="match status" value="1"/>
</dbReference>
<organism evidence="11 12">
    <name type="scientific">Strongyloides papillosus</name>
    <name type="common">Intestinal threadworm</name>
    <dbReference type="NCBI Taxonomy" id="174720"/>
    <lineage>
        <taxon>Eukaryota</taxon>
        <taxon>Metazoa</taxon>
        <taxon>Ecdysozoa</taxon>
        <taxon>Nematoda</taxon>
        <taxon>Chromadorea</taxon>
        <taxon>Rhabditida</taxon>
        <taxon>Tylenchina</taxon>
        <taxon>Panagrolaimomorpha</taxon>
        <taxon>Strongyloidoidea</taxon>
        <taxon>Strongyloididae</taxon>
        <taxon>Strongyloides</taxon>
    </lineage>
</organism>
<keyword evidence="11" id="KW-1185">Reference proteome</keyword>
<feature type="compositionally biased region" description="Polar residues" evidence="8">
    <location>
        <begin position="343"/>
        <end position="364"/>
    </location>
</feature>
<evidence type="ECO:0000256" key="7">
    <source>
        <dbReference type="ARBA" id="ARBA00023136"/>
    </source>
</evidence>
<dbReference type="Pfam" id="PF25301">
    <property type="entry name" value="CUT_C"/>
    <property type="match status" value="1"/>
</dbReference>
<sequence length="750" mass="84906">MVLNIIVKFFYLYGLIIILFDTRLFNCISIDNEIIGEPDIECLQDEIRVWVRTRKPFAGRIYTKGKADVPECSEDGYGEKNTRKPNFSLGFGNCGMRSLRSLEPRGMYYGVTIVVSFHPMFITKIDQAFHVKCFFEEANKGLNAGLDVSMMPTTEVEARHGIPGCTYSIHRSSIEDLDAGKPAGVPIQFARIGDKVLHQWHCDDQTYGILINNCYVTDGFGKKASVIDSNGCPVDPILVTGIRYSKDLQRGYAESQVFKFADKPGVWFFCQIQMCLKKDGMCRGITPPSCATVAGVTEEVKEQYNSGEKSAPLKSIEQNIDYSEFERTSNKRPNQYLPKDNSMKNSLLSTNNDEYDYDSNTSKDSNQKIRYDDSKSSEERLKKQQLSSMNVNQSPIDEPESGSLIKQSNVMTEYETKDDLQRTTLATSFNTLINTQPNIIHGEHITSTTSTSQESSEDSTNNSRNTFTTKEATTIVDKVKKKMLAHGVPMHFKRVLEKINLSNENEIDTSIEDRTALMDGFHDLLQQMRSRKIDRTSENSNEKSLEEQESNIQSYKHRRINKIRKNNEYTKDIYIPPSPPYRGPRDSQVPKLAALKSNPSISMSQDDVPMISGQLMIYELDEEPPLPESLPNNKVNIFKDIPSNGTKEECIMSRSGILGLSLIASVAFLFLFTIILSLIIKVQKSQNEFKNLLQSKDSRIVYSPSESSYGSGDFLDSSCCVNDNNNTRRNANNRKFLTDFVVTKRDKNVY</sequence>
<evidence type="ECO:0000256" key="8">
    <source>
        <dbReference type="SAM" id="MobiDB-lite"/>
    </source>
</evidence>
<reference evidence="12" key="1">
    <citation type="submission" date="2017-02" db="UniProtKB">
        <authorList>
            <consortium name="WormBaseParasite"/>
        </authorList>
    </citation>
    <scope>IDENTIFICATION</scope>
</reference>
<feature type="compositionally biased region" description="Basic and acidic residues" evidence="8">
    <location>
        <begin position="531"/>
        <end position="546"/>
    </location>
</feature>
<keyword evidence="7 9" id="KW-0472">Membrane</keyword>
<evidence type="ECO:0000256" key="9">
    <source>
        <dbReference type="SAM" id="Phobius"/>
    </source>
</evidence>
<name>A0A0N5C413_STREA</name>
<dbReference type="InterPro" id="IPR057475">
    <property type="entry name" value="CUT_C"/>
</dbReference>
<dbReference type="PANTHER" id="PTHR22907:SF24">
    <property type="entry name" value="ZP DOMAIN-CONTAINING PROTEIN"/>
    <property type="match status" value="1"/>
</dbReference>
<dbReference type="GO" id="GO:0005886">
    <property type="term" value="C:plasma membrane"/>
    <property type="evidence" value="ECO:0007669"/>
    <property type="project" value="UniProtKB-SubCell"/>
</dbReference>
<keyword evidence="2" id="KW-0193">Cuticle</keyword>
<evidence type="ECO:0000256" key="4">
    <source>
        <dbReference type="ARBA" id="ARBA00022692"/>
    </source>
</evidence>
<feature type="region of interest" description="Disordered" evidence="8">
    <location>
        <begin position="324"/>
        <end position="408"/>
    </location>
</feature>
<evidence type="ECO:0000256" key="6">
    <source>
        <dbReference type="ARBA" id="ARBA00022989"/>
    </source>
</evidence>
<dbReference type="WBParaSite" id="SPAL_0001269600.1">
    <property type="protein sequence ID" value="SPAL_0001269600.1"/>
    <property type="gene ID" value="SPAL_0001269600"/>
</dbReference>
<dbReference type="PANTHER" id="PTHR22907">
    <property type="entry name" value="GH04558P"/>
    <property type="match status" value="1"/>
</dbReference>
<evidence type="ECO:0000256" key="2">
    <source>
        <dbReference type="ARBA" id="ARBA00022460"/>
    </source>
</evidence>
<protein>
    <submittedName>
        <fullName evidence="12">ZP domain-containing protein</fullName>
    </submittedName>
</protein>
<feature type="region of interest" description="Disordered" evidence="8">
    <location>
        <begin position="531"/>
        <end position="553"/>
    </location>
</feature>
<feature type="domain" description="ZP" evidence="10">
    <location>
        <begin position="41"/>
        <end position="289"/>
    </location>
</feature>
<evidence type="ECO:0000313" key="11">
    <source>
        <dbReference type="Proteomes" id="UP000046392"/>
    </source>
</evidence>
<dbReference type="AlphaFoldDB" id="A0A0N5C413"/>
<dbReference type="InterPro" id="IPR056953">
    <property type="entry name" value="CUT_N"/>
</dbReference>
<evidence type="ECO:0000256" key="5">
    <source>
        <dbReference type="ARBA" id="ARBA00022729"/>
    </source>
</evidence>
<keyword evidence="3" id="KW-1003">Cell membrane</keyword>
<dbReference type="Proteomes" id="UP000046392">
    <property type="component" value="Unplaced"/>
</dbReference>
<dbReference type="STRING" id="174720.A0A0N5C413"/>
<dbReference type="SMART" id="SM00241">
    <property type="entry name" value="ZP"/>
    <property type="match status" value="1"/>
</dbReference>
<feature type="compositionally biased region" description="Polar residues" evidence="8">
    <location>
        <begin position="384"/>
        <end position="395"/>
    </location>
</feature>
<dbReference type="InterPro" id="IPR051962">
    <property type="entry name" value="Cuticlin"/>
</dbReference>
<keyword evidence="6 9" id="KW-1133">Transmembrane helix</keyword>
<keyword evidence="4 9" id="KW-0812">Transmembrane</keyword>
<evidence type="ECO:0000313" key="12">
    <source>
        <dbReference type="WBParaSite" id="SPAL_0001269600.1"/>
    </source>
</evidence>
<evidence type="ECO:0000256" key="1">
    <source>
        <dbReference type="ARBA" id="ARBA00004251"/>
    </source>
</evidence>
<dbReference type="InterPro" id="IPR001507">
    <property type="entry name" value="ZP_dom"/>
</dbReference>
<evidence type="ECO:0000256" key="3">
    <source>
        <dbReference type="ARBA" id="ARBA00022475"/>
    </source>
</evidence>
<dbReference type="Pfam" id="PF25057">
    <property type="entry name" value="CUT_N"/>
    <property type="match status" value="1"/>
</dbReference>
<dbReference type="GO" id="GO:0042302">
    <property type="term" value="F:structural constituent of cuticle"/>
    <property type="evidence" value="ECO:0007669"/>
    <property type="project" value="UniProtKB-KW"/>
</dbReference>